<gene>
    <name evidence="1" type="ORF">C4900_03115</name>
</gene>
<dbReference type="Pfam" id="PF13707">
    <property type="entry name" value="RloB"/>
    <property type="match status" value="1"/>
</dbReference>
<dbReference type="RefSeq" id="WP_114282284.1">
    <property type="nucleotide sequence ID" value="NZ_PSYR01000001.1"/>
</dbReference>
<sequence>MSIPCFEVWVLLHYERTDAPAPDCDAVIGRLRAMIGGYKKADAGIVQGLMGQINSAMDNARWLEGRAAMNDHNPYTLVHRVLEWFQSLATQETP</sequence>
<evidence type="ECO:0000313" key="2">
    <source>
        <dbReference type="Proteomes" id="UP000253250"/>
    </source>
</evidence>
<accession>A0A368HKX1</accession>
<proteinExistence type="predicted"/>
<comment type="caution">
    <text evidence="1">The sequence shown here is derived from an EMBL/GenBank/DDBJ whole genome shotgun (WGS) entry which is preliminary data.</text>
</comment>
<dbReference type="AlphaFoldDB" id="A0A368HKX1"/>
<protein>
    <recommendedName>
        <fullName evidence="3">RloB domain-containing protein</fullName>
    </recommendedName>
</protein>
<name>A0A368HKX1_9GAMM</name>
<evidence type="ECO:0000313" key="1">
    <source>
        <dbReference type="EMBL" id="RCN58767.1"/>
    </source>
</evidence>
<dbReference type="Proteomes" id="UP000253250">
    <property type="component" value="Unassembled WGS sequence"/>
</dbReference>
<dbReference type="InterPro" id="IPR025591">
    <property type="entry name" value="RloB"/>
</dbReference>
<reference evidence="1 2" key="1">
    <citation type="submission" date="2018-02" db="EMBL/GenBank/DDBJ databases">
        <title>Insights into the biology of acidophilic members of the Acidiferrobacteraceae family derived from comparative genomic analyses.</title>
        <authorList>
            <person name="Issotta F."/>
            <person name="Thyssen C."/>
            <person name="Mena C."/>
            <person name="Moya A."/>
            <person name="Bellenberg S."/>
            <person name="Sproer C."/>
            <person name="Covarrubias P.C."/>
            <person name="Sand W."/>
            <person name="Quatrini R."/>
            <person name="Vera M."/>
        </authorList>
    </citation>
    <scope>NUCLEOTIDE SEQUENCE [LARGE SCALE GENOMIC DNA]</scope>
    <source>
        <strain evidence="2">m-1</strain>
    </source>
</reference>
<keyword evidence="2" id="KW-1185">Reference proteome</keyword>
<evidence type="ECO:0008006" key="3">
    <source>
        <dbReference type="Google" id="ProtNLM"/>
    </source>
</evidence>
<dbReference type="OrthoDB" id="9796523at2"/>
<dbReference type="EMBL" id="PSYR01000001">
    <property type="protein sequence ID" value="RCN58767.1"/>
    <property type="molecule type" value="Genomic_DNA"/>
</dbReference>
<organism evidence="1 2">
    <name type="scientific">Acidiferrobacter thiooxydans</name>
    <dbReference type="NCBI Taxonomy" id="163359"/>
    <lineage>
        <taxon>Bacteria</taxon>
        <taxon>Pseudomonadati</taxon>
        <taxon>Pseudomonadota</taxon>
        <taxon>Gammaproteobacteria</taxon>
        <taxon>Acidiferrobacterales</taxon>
        <taxon>Acidiferrobacteraceae</taxon>
        <taxon>Acidiferrobacter</taxon>
    </lineage>
</organism>